<evidence type="ECO:0000313" key="6">
    <source>
        <dbReference type="EMBL" id="KAF3943686.1"/>
    </source>
</evidence>
<organism evidence="6 7">
    <name type="scientific">Castanea mollissima</name>
    <name type="common">Chinese chestnut</name>
    <dbReference type="NCBI Taxonomy" id="60419"/>
    <lineage>
        <taxon>Eukaryota</taxon>
        <taxon>Viridiplantae</taxon>
        <taxon>Streptophyta</taxon>
        <taxon>Embryophyta</taxon>
        <taxon>Tracheophyta</taxon>
        <taxon>Spermatophyta</taxon>
        <taxon>Magnoliopsida</taxon>
        <taxon>eudicotyledons</taxon>
        <taxon>Gunneridae</taxon>
        <taxon>Pentapetalae</taxon>
        <taxon>rosids</taxon>
        <taxon>fabids</taxon>
        <taxon>Fagales</taxon>
        <taxon>Fagaceae</taxon>
        <taxon>Castanea</taxon>
    </lineage>
</organism>
<dbReference type="EMBL" id="JRKL02012817">
    <property type="protein sequence ID" value="KAF3943686.1"/>
    <property type="molecule type" value="Genomic_DNA"/>
</dbReference>
<evidence type="ECO:0000256" key="4">
    <source>
        <dbReference type="SAM" id="Phobius"/>
    </source>
</evidence>
<gene>
    <name evidence="6" type="ORF">CMV_029779</name>
</gene>
<keyword evidence="7" id="KW-1185">Reference proteome</keyword>
<keyword evidence="4" id="KW-0472">Membrane</keyword>
<keyword evidence="4" id="KW-1133">Transmembrane helix</keyword>
<evidence type="ECO:0000313" key="7">
    <source>
        <dbReference type="Proteomes" id="UP000737018"/>
    </source>
</evidence>
<dbReference type="OrthoDB" id="1739377at2759"/>
<name>A0A8J4Q782_9ROSI</name>
<dbReference type="GO" id="GO:0004674">
    <property type="term" value="F:protein serine/threonine kinase activity"/>
    <property type="evidence" value="ECO:0007669"/>
    <property type="project" value="UniProtKB-KW"/>
</dbReference>
<sequence length="254" mass="28221">MSWNLKTFKRSILMGVSFAASKPPKTWVVKPSLGPPTAPAPSPLYQGPSSNPSPICGHHQHVKSDAIAPSPSKNHDFFWMQPLYLFFHQNKESTVVDINLVPLGEKFDNTTAVLTSDRFCIKKVPLNTTLFSNYEALYISYPGIPSSPPYGSYIGNGPTGSVGDLPITANFINKNQQMNLKTIAIISLSAFVLLLIFIGAVSIFLKWRKVRRPSNAVGPAFTPAANKRSGNFMNYYVDAFTQMQCHQMFLKFLW</sequence>
<dbReference type="PANTHER" id="PTHR47989">
    <property type="entry name" value="OS01G0750732 PROTEIN"/>
    <property type="match status" value="1"/>
</dbReference>
<evidence type="ECO:0000256" key="2">
    <source>
        <dbReference type="ARBA" id="ARBA00022741"/>
    </source>
</evidence>
<proteinExistence type="predicted"/>
<dbReference type="Pfam" id="PF23180">
    <property type="entry name" value="ALE2_N"/>
    <property type="match status" value="1"/>
</dbReference>
<evidence type="ECO:0000259" key="5">
    <source>
        <dbReference type="Pfam" id="PF23180"/>
    </source>
</evidence>
<keyword evidence="1" id="KW-0808">Transferase</keyword>
<reference evidence="6" key="1">
    <citation type="submission" date="2020-03" db="EMBL/GenBank/DDBJ databases">
        <title>Castanea mollissima Vanexum genome sequencing.</title>
        <authorList>
            <person name="Staton M."/>
        </authorList>
    </citation>
    <scope>NUCLEOTIDE SEQUENCE</scope>
    <source>
        <tissue evidence="6">Leaf</tissue>
    </source>
</reference>
<dbReference type="AlphaFoldDB" id="A0A8J4Q782"/>
<keyword evidence="1" id="KW-0418">Kinase</keyword>
<dbReference type="PANTHER" id="PTHR47989:SF40">
    <property type="entry name" value="RECEPTOR-LIKE SERINE_THREONINE-PROTEIN KINASE ALE2"/>
    <property type="match status" value="1"/>
</dbReference>
<dbReference type="GO" id="GO:0005524">
    <property type="term" value="F:ATP binding"/>
    <property type="evidence" value="ECO:0007669"/>
    <property type="project" value="UniProtKB-KW"/>
</dbReference>
<feature type="transmembrane region" description="Helical" evidence="4">
    <location>
        <begin position="183"/>
        <end position="205"/>
    </location>
</feature>
<keyword evidence="4" id="KW-0812">Transmembrane</keyword>
<dbReference type="InterPro" id="IPR057597">
    <property type="entry name" value="ALE2_N"/>
</dbReference>
<keyword evidence="2" id="KW-0547">Nucleotide-binding</keyword>
<keyword evidence="1" id="KW-0723">Serine/threonine-protein kinase</keyword>
<evidence type="ECO:0000256" key="3">
    <source>
        <dbReference type="ARBA" id="ARBA00022840"/>
    </source>
</evidence>
<dbReference type="Proteomes" id="UP000737018">
    <property type="component" value="Unassembled WGS sequence"/>
</dbReference>
<accession>A0A8J4Q782</accession>
<comment type="caution">
    <text evidence="6">The sequence shown here is derived from an EMBL/GenBank/DDBJ whole genome shotgun (WGS) entry which is preliminary data.</text>
</comment>
<protein>
    <recommendedName>
        <fullName evidence="5">Receptor-like PK ALE2 N-terminal domain-containing protein</fullName>
    </recommendedName>
</protein>
<feature type="domain" description="Receptor-like PK ALE2 N-terminal" evidence="5">
    <location>
        <begin position="88"/>
        <end position="145"/>
    </location>
</feature>
<evidence type="ECO:0000256" key="1">
    <source>
        <dbReference type="ARBA" id="ARBA00022527"/>
    </source>
</evidence>
<keyword evidence="3" id="KW-0067">ATP-binding</keyword>